<proteinExistence type="predicted"/>
<evidence type="ECO:0000313" key="3">
    <source>
        <dbReference type="EMBL" id="GGG74429.1"/>
    </source>
</evidence>
<keyword evidence="2" id="KW-0472">Membrane</keyword>
<name>A0A917HCF8_9SPHI</name>
<accession>A0A917HCF8</accession>
<evidence type="ECO:0000256" key="1">
    <source>
        <dbReference type="SAM" id="MobiDB-lite"/>
    </source>
</evidence>
<feature type="transmembrane region" description="Helical" evidence="2">
    <location>
        <begin position="37"/>
        <end position="56"/>
    </location>
</feature>
<dbReference type="Proteomes" id="UP000660862">
    <property type="component" value="Unassembled WGS sequence"/>
</dbReference>
<keyword evidence="2" id="KW-0812">Transmembrane</keyword>
<dbReference type="EMBL" id="BMER01000001">
    <property type="protein sequence ID" value="GGG74429.1"/>
    <property type="molecule type" value="Genomic_DNA"/>
</dbReference>
<comment type="caution">
    <text evidence="3">The sequence shown here is derived from an EMBL/GenBank/DDBJ whole genome shotgun (WGS) entry which is preliminary data.</text>
</comment>
<sequence>MGEEIGGFHPDRPKRFLAPNPPNLLHQVSRKRKAKSIEAVITAMTFIISILIYPPISRMVVVA</sequence>
<dbReference type="AlphaFoldDB" id="A0A917HCF8"/>
<organism evidence="3 4">
    <name type="scientific">Parapedobacter pyrenivorans</name>
    <dbReference type="NCBI Taxonomy" id="1305674"/>
    <lineage>
        <taxon>Bacteria</taxon>
        <taxon>Pseudomonadati</taxon>
        <taxon>Bacteroidota</taxon>
        <taxon>Sphingobacteriia</taxon>
        <taxon>Sphingobacteriales</taxon>
        <taxon>Sphingobacteriaceae</taxon>
        <taxon>Parapedobacter</taxon>
    </lineage>
</organism>
<gene>
    <name evidence="3" type="ORF">GCM10007415_02380</name>
</gene>
<reference evidence="3" key="1">
    <citation type="journal article" date="2014" name="Int. J. Syst. Evol. Microbiol.">
        <title>Complete genome sequence of Corynebacterium casei LMG S-19264T (=DSM 44701T), isolated from a smear-ripened cheese.</title>
        <authorList>
            <consortium name="US DOE Joint Genome Institute (JGI-PGF)"/>
            <person name="Walter F."/>
            <person name="Albersmeier A."/>
            <person name="Kalinowski J."/>
            <person name="Ruckert C."/>
        </authorList>
    </citation>
    <scope>NUCLEOTIDE SEQUENCE</scope>
    <source>
        <strain evidence="3">CGMCC 1.12195</strain>
    </source>
</reference>
<reference evidence="3" key="2">
    <citation type="submission" date="2020-09" db="EMBL/GenBank/DDBJ databases">
        <authorList>
            <person name="Sun Q."/>
            <person name="Zhou Y."/>
        </authorList>
    </citation>
    <scope>NUCLEOTIDE SEQUENCE</scope>
    <source>
        <strain evidence="3">CGMCC 1.12195</strain>
    </source>
</reference>
<keyword evidence="2" id="KW-1133">Transmembrane helix</keyword>
<protein>
    <submittedName>
        <fullName evidence="3">Uncharacterized protein</fullName>
    </submittedName>
</protein>
<evidence type="ECO:0000256" key="2">
    <source>
        <dbReference type="SAM" id="Phobius"/>
    </source>
</evidence>
<feature type="region of interest" description="Disordered" evidence="1">
    <location>
        <begin position="1"/>
        <end position="20"/>
    </location>
</feature>
<keyword evidence="4" id="KW-1185">Reference proteome</keyword>
<evidence type="ECO:0000313" key="4">
    <source>
        <dbReference type="Proteomes" id="UP000660862"/>
    </source>
</evidence>